<feature type="compositionally biased region" description="Polar residues" evidence="2">
    <location>
        <begin position="452"/>
        <end position="467"/>
    </location>
</feature>
<keyword evidence="3" id="KW-0472">Membrane</keyword>
<keyword evidence="1" id="KW-0677">Repeat</keyword>
<feature type="compositionally biased region" description="Basic and acidic residues" evidence="2">
    <location>
        <begin position="239"/>
        <end position="248"/>
    </location>
</feature>
<keyword evidence="6" id="KW-1185">Reference proteome</keyword>
<evidence type="ECO:0000313" key="6">
    <source>
        <dbReference type="Proteomes" id="UP001328107"/>
    </source>
</evidence>
<dbReference type="Proteomes" id="UP001328107">
    <property type="component" value="Unassembled WGS sequence"/>
</dbReference>
<reference evidence="6" key="1">
    <citation type="submission" date="2022-10" db="EMBL/GenBank/DDBJ databases">
        <title>Genome assembly of Pristionchus species.</title>
        <authorList>
            <person name="Yoshida K."/>
            <person name="Sommer R.J."/>
        </authorList>
    </citation>
    <scope>NUCLEOTIDE SEQUENCE [LARGE SCALE GENOMIC DNA]</scope>
    <source>
        <strain evidence="6">RS5460</strain>
    </source>
</reference>
<sequence length="770" mass="82794">MAPTTSALSAVLVLSGSVCLFAIIFVTSLFLNVGEFKERFHEDSREFEVISNGVWKDIADSIVLTSSSRPKRTPYDYEGSIYQRKPVCNCAQGPNNCPRGPPGPRGKPGYRGHSGRSGKPGIPGIPAVTFNGQGNFDFYYDKPCKRVQCPAGEPGPQGPSGPRGDVGPEGLAGYPGLPGRDGLTVVDGPTGEIGKRGQPGISGPRGANGHKGFRYTSMPGGPGRPGMRGPHGKPGRRGITGEDGKRGAEGAAGVPGRWGDFGEHGKPGEMGERGLPGDDAEYCKCPPRTHEEWEDVTKGGETTTTTPEQVTGGYDITTEQSVTTVRYEEDTEIPSSTAYDVPTEKPATAAYEQPTEEPSTTAYEAPTTTTMTQKTTEQPSTDAYEQPTEQTTTLGCEQPTEKPSTTVYQQPEEHPTTIEYEQPAEHPTTVGYEQPTEQPSTVAYEQPEEHSTTVGYEQPTVNPTTLGYEQPVEHPTTLGYEQPKEETAAPAQEKATQQPPSAGYENPAIPKTETPLDPESTSDNGSASPYEPEKENAAQKPESTNSVPSSGYPEPHGAPPQQDGYDQHTTETPQKHPSTVDGGDNEKATSTGYEQPNLQRSYGTTGLESATPPALVHNIRTDSTPPPPYSPQQASERGQNGYEQPVAVASPPQRLHPVRVLPTIPRQPVIYRGHEQLRMNRPFVPQAASAYGLAVPQNIPANDYSYGAINPIQPLNPVNAPRTSHKNDMYKISPSRHPSPQSNVVYRAPDPAPLPLVNEVRQAVPYLHGN</sequence>
<evidence type="ECO:0000259" key="4">
    <source>
        <dbReference type="SMART" id="SM01088"/>
    </source>
</evidence>
<proteinExistence type="predicted"/>
<evidence type="ECO:0000256" key="2">
    <source>
        <dbReference type="SAM" id="MobiDB-lite"/>
    </source>
</evidence>
<feature type="region of interest" description="Disordered" evidence="2">
    <location>
        <begin position="292"/>
        <end position="642"/>
    </location>
</feature>
<evidence type="ECO:0000256" key="1">
    <source>
        <dbReference type="ARBA" id="ARBA00022737"/>
    </source>
</evidence>
<feature type="compositionally biased region" description="Polar residues" evidence="2">
    <location>
        <begin position="631"/>
        <end position="642"/>
    </location>
</feature>
<evidence type="ECO:0000313" key="5">
    <source>
        <dbReference type="EMBL" id="GMR43043.1"/>
    </source>
</evidence>
<dbReference type="EMBL" id="BTRK01000003">
    <property type="protein sequence ID" value="GMR43043.1"/>
    <property type="molecule type" value="Genomic_DNA"/>
</dbReference>
<dbReference type="InterPro" id="IPR002486">
    <property type="entry name" value="Col_cuticle_N"/>
</dbReference>
<dbReference type="Pfam" id="PF01484">
    <property type="entry name" value="Col_cuticle_N"/>
    <property type="match status" value="1"/>
</dbReference>
<accession>A0AAN4ZKR8</accession>
<feature type="region of interest" description="Disordered" evidence="2">
    <location>
        <begin position="150"/>
        <end position="277"/>
    </location>
</feature>
<feature type="compositionally biased region" description="Low complexity" evidence="2">
    <location>
        <begin position="299"/>
        <end position="313"/>
    </location>
</feature>
<evidence type="ECO:0000256" key="3">
    <source>
        <dbReference type="SAM" id="Phobius"/>
    </source>
</evidence>
<organism evidence="5 6">
    <name type="scientific">Pristionchus mayeri</name>
    <dbReference type="NCBI Taxonomy" id="1317129"/>
    <lineage>
        <taxon>Eukaryota</taxon>
        <taxon>Metazoa</taxon>
        <taxon>Ecdysozoa</taxon>
        <taxon>Nematoda</taxon>
        <taxon>Chromadorea</taxon>
        <taxon>Rhabditida</taxon>
        <taxon>Rhabditina</taxon>
        <taxon>Diplogasteromorpha</taxon>
        <taxon>Diplogasteroidea</taxon>
        <taxon>Neodiplogasteridae</taxon>
        <taxon>Pristionchus</taxon>
    </lineage>
</organism>
<keyword evidence="3" id="KW-1133">Transmembrane helix</keyword>
<dbReference type="PANTHER" id="PTHR24637">
    <property type="entry name" value="COLLAGEN"/>
    <property type="match status" value="1"/>
</dbReference>
<dbReference type="PANTHER" id="PTHR24637:SF423">
    <property type="entry name" value="NEMATODE CUTICLE COLLAGEN N-TERMINAL DOMAIN-CONTAINING PROTEIN"/>
    <property type="match status" value="1"/>
</dbReference>
<feature type="transmembrane region" description="Helical" evidence="3">
    <location>
        <begin position="6"/>
        <end position="31"/>
    </location>
</feature>
<feature type="compositionally biased region" description="Polar residues" evidence="2">
    <location>
        <begin position="588"/>
        <end position="608"/>
    </location>
</feature>
<feature type="compositionally biased region" description="Polar residues" evidence="2">
    <location>
        <begin position="377"/>
        <end position="409"/>
    </location>
</feature>
<dbReference type="Pfam" id="PF01391">
    <property type="entry name" value="Collagen"/>
    <property type="match status" value="2"/>
</dbReference>
<comment type="caution">
    <text evidence="5">The sequence shown here is derived from an EMBL/GenBank/DDBJ whole genome shotgun (WGS) entry which is preliminary data.</text>
</comment>
<dbReference type="SMART" id="SM01088">
    <property type="entry name" value="Col_cuticle_N"/>
    <property type="match status" value="1"/>
</dbReference>
<dbReference type="GO" id="GO:0042302">
    <property type="term" value="F:structural constituent of cuticle"/>
    <property type="evidence" value="ECO:0007669"/>
    <property type="project" value="InterPro"/>
</dbReference>
<dbReference type="InterPro" id="IPR008160">
    <property type="entry name" value="Collagen"/>
</dbReference>
<feature type="region of interest" description="Disordered" evidence="2">
    <location>
        <begin position="94"/>
        <end position="120"/>
    </location>
</feature>
<protein>
    <recommendedName>
        <fullName evidence="4">Nematode cuticle collagen N-terminal domain-containing protein</fullName>
    </recommendedName>
</protein>
<keyword evidence="3" id="KW-0812">Transmembrane</keyword>
<feature type="domain" description="Nematode cuticle collagen N-terminal" evidence="4">
    <location>
        <begin position="8"/>
        <end position="58"/>
    </location>
</feature>
<gene>
    <name evidence="5" type="ORF">PMAYCL1PPCAC_13238</name>
</gene>
<feature type="compositionally biased region" description="Basic and acidic residues" evidence="2">
    <location>
        <begin position="260"/>
        <end position="276"/>
    </location>
</feature>
<name>A0AAN4ZKR8_9BILA</name>
<feature type="compositionally biased region" description="Low complexity" evidence="2">
    <location>
        <begin position="356"/>
        <end position="376"/>
    </location>
</feature>
<dbReference type="AlphaFoldDB" id="A0AAN4ZKR8"/>